<evidence type="ECO:0000256" key="3">
    <source>
        <dbReference type="ARBA" id="ARBA00022688"/>
    </source>
</evidence>
<dbReference type="Gene3D" id="1.20.1260.10">
    <property type="match status" value="1"/>
</dbReference>
<feature type="binding site" evidence="9">
    <location>
        <position position="62"/>
    </location>
    <ligand>
        <name>Fe cation</name>
        <dbReference type="ChEBI" id="CHEBI:24875"/>
        <label>1</label>
    </ligand>
</feature>
<dbReference type="PATRIC" id="fig|45070.6.peg.1563"/>
<feature type="binding site" evidence="9">
    <location>
        <position position="95"/>
    </location>
    <ligand>
        <name>Fe cation</name>
        <dbReference type="ChEBI" id="CHEBI:24875"/>
        <label>1</label>
    </ligand>
</feature>
<dbReference type="HAMAP" id="MF_01658">
    <property type="entry name" value="COQ7"/>
    <property type="match status" value="1"/>
</dbReference>
<feature type="binding site" evidence="9">
    <location>
        <position position="179"/>
    </location>
    <ligand>
        <name>Fe cation</name>
        <dbReference type="ChEBI" id="CHEBI:24875"/>
        <label>2</label>
    </ligand>
</feature>
<dbReference type="GO" id="GO:0006744">
    <property type="term" value="P:ubiquinone biosynthetic process"/>
    <property type="evidence" value="ECO:0007669"/>
    <property type="project" value="UniProtKB-UniRule"/>
</dbReference>
<keyword evidence="3 9" id="KW-0831">Ubiquinone biosynthesis</keyword>
<evidence type="ECO:0000256" key="8">
    <source>
        <dbReference type="ARBA" id="ARBA00023136"/>
    </source>
</evidence>
<keyword evidence="10" id="KW-0830">Ubiquinone</keyword>
<name>A0A0W0WW08_9GAMM</name>
<dbReference type="CDD" id="cd01042">
    <property type="entry name" value="DMQH"/>
    <property type="match status" value="1"/>
</dbReference>
<dbReference type="SUPFAM" id="SSF47240">
    <property type="entry name" value="Ferritin-like"/>
    <property type="match status" value="1"/>
</dbReference>
<organism evidence="10 11">
    <name type="scientific">Legionella nautarum</name>
    <dbReference type="NCBI Taxonomy" id="45070"/>
    <lineage>
        <taxon>Bacteria</taxon>
        <taxon>Pseudomonadati</taxon>
        <taxon>Pseudomonadota</taxon>
        <taxon>Gammaproteobacteria</taxon>
        <taxon>Legionellales</taxon>
        <taxon>Legionellaceae</taxon>
        <taxon>Legionella</taxon>
    </lineage>
</organism>
<dbReference type="GO" id="GO:0046872">
    <property type="term" value="F:metal ion binding"/>
    <property type="evidence" value="ECO:0007669"/>
    <property type="project" value="UniProtKB-KW"/>
</dbReference>
<dbReference type="PANTHER" id="PTHR11237:SF4">
    <property type="entry name" value="5-DEMETHOXYUBIQUINONE HYDROXYLASE, MITOCHONDRIAL"/>
    <property type="match status" value="1"/>
</dbReference>
<dbReference type="InterPro" id="IPR047809">
    <property type="entry name" value="COQ7_proteobact"/>
</dbReference>
<dbReference type="EC" id="1.14.99.60" evidence="9"/>
<dbReference type="InterPro" id="IPR011566">
    <property type="entry name" value="Ubq_synth_Coq7"/>
</dbReference>
<dbReference type="OrthoDB" id="5192789at2"/>
<comment type="subcellular location">
    <subcellularLocation>
        <location evidence="9">Cell membrane</location>
        <topology evidence="9">Peripheral membrane protein</topology>
    </subcellularLocation>
</comment>
<evidence type="ECO:0000256" key="6">
    <source>
        <dbReference type="ARBA" id="ARBA00023004"/>
    </source>
</evidence>
<dbReference type="InterPro" id="IPR012347">
    <property type="entry name" value="Ferritin-like"/>
</dbReference>
<evidence type="ECO:0000256" key="5">
    <source>
        <dbReference type="ARBA" id="ARBA00023002"/>
    </source>
</evidence>
<evidence type="ECO:0000313" key="10">
    <source>
        <dbReference type="EMBL" id="KTD36509.1"/>
    </source>
</evidence>
<dbReference type="RefSeq" id="WP_058504496.1">
    <property type="nucleotide sequence ID" value="NZ_CAAAIF010000011.1"/>
</dbReference>
<keyword evidence="2 9" id="KW-1003">Cell membrane</keyword>
<dbReference type="GO" id="GO:0005886">
    <property type="term" value="C:plasma membrane"/>
    <property type="evidence" value="ECO:0007669"/>
    <property type="project" value="UniProtKB-SubCell"/>
</dbReference>
<evidence type="ECO:0000256" key="9">
    <source>
        <dbReference type="HAMAP-Rule" id="MF_01658"/>
    </source>
</evidence>
<evidence type="ECO:0000256" key="7">
    <source>
        <dbReference type="ARBA" id="ARBA00023033"/>
    </source>
</evidence>
<comment type="similarity">
    <text evidence="9">Belongs to the COQ7 family.</text>
</comment>
<comment type="caution">
    <text evidence="10">The sequence shown here is derived from an EMBL/GenBank/DDBJ whole genome shotgun (WGS) entry which is preliminary data.</text>
</comment>
<keyword evidence="4 9" id="KW-0479">Metal-binding</keyword>
<dbReference type="Proteomes" id="UP000054725">
    <property type="component" value="Unassembled WGS sequence"/>
</dbReference>
<evidence type="ECO:0000256" key="1">
    <source>
        <dbReference type="ARBA" id="ARBA00004749"/>
    </source>
</evidence>
<comment type="pathway">
    <text evidence="1 9">Cofactor biosynthesis; ubiquinone biosynthesis.</text>
</comment>
<sequence length="213" mass="23667">MRSLSLFENIICEIDTALRTLAPPAQRVVQRHSPAEGLHESPLSSQEKRHIAGLMRVNHAGEVCAQALYQGQALTAQLARVKAQMDEAAAEEIDHLAWCEQRLLELGSQPSVLNPIWYLGSFMLGSLAGMAGDRWSLGFVAETERQVTQHLQNHLQKLPPQDEKSKLILEQMEEDEAHHAEVAKEAGAAELPLVIKKLMQAVSKLMTHSSYHL</sequence>
<dbReference type="InterPro" id="IPR009078">
    <property type="entry name" value="Ferritin-like_SF"/>
</dbReference>
<reference evidence="10 11" key="1">
    <citation type="submission" date="2015-11" db="EMBL/GenBank/DDBJ databases">
        <title>Genomic analysis of 38 Legionella species identifies large and diverse effector repertoires.</title>
        <authorList>
            <person name="Burstein D."/>
            <person name="Amaro F."/>
            <person name="Zusman T."/>
            <person name="Lifshitz Z."/>
            <person name="Cohen O."/>
            <person name="Gilbert J.A."/>
            <person name="Pupko T."/>
            <person name="Shuman H.A."/>
            <person name="Segal G."/>
        </authorList>
    </citation>
    <scope>NUCLEOTIDE SEQUENCE [LARGE SCALE GENOMIC DNA]</scope>
    <source>
        <strain evidence="10 11">ATCC 49506</strain>
    </source>
</reference>
<comment type="catalytic activity">
    <reaction evidence="9">
        <text>a 5-methoxy-2-methyl-3-(all-trans-polyprenyl)benzene-1,4-diol + AH2 + O2 = a 3-demethylubiquinol + A + H2O</text>
        <dbReference type="Rhea" id="RHEA:50908"/>
        <dbReference type="Rhea" id="RHEA-COMP:10859"/>
        <dbReference type="Rhea" id="RHEA-COMP:10914"/>
        <dbReference type="ChEBI" id="CHEBI:13193"/>
        <dbReference type="ChEBI" id="CHEBI:15377"/>
        <dbReference type="ChEBI" id="CHEBI:15379"/>
        <dbReference type="ChEBI" id="CHEBI:17499"/>
        <dbReference type="ChEBI" id="CHEBI:84167"/>
        <dbReference type="ChEBI" id="CHEBI:84422"/>
        <dbReference type="EC" id="1.14.99.60"/>
    </reaction>
</comment>
<comment type="cofactor">
    <cofactor evidence="9">
        <name>Fe cation</name>
        <dbReference type="ChEBI" id="CHEBI:24875"/>
    </cofactor>
    <text evidence="9">Binds 2 iron ions per subunit.</text>
</comment>
<comment type="function">
    <text evidence="9">Catalyzes the hydroxylation of 2-nonaprenyl-3-methyl-6-methoxy-1,4-benzoquinol during ubiquinone biosynthesis.</text>
</comment>
<dbReference type="PANTHER" id="PTHR11237">
    <property type="entry name" value="COENZYME Q10 BIOSYNTHESIS PROTEIN 7"/>
    <property type="match status" value="1"/>
</dbReference>
<dbReference type="STRING" id="45070.Lnau_1493"/>
<dbReference type="GO" id="GO:0008682">
    <property type="term" value="F:3-demethoxyubiquinol 3-hydroxylase activity"/>
    <property type="evidence" value="ECO:0007669"/>
    <property type="project" value="UniProtKB-EC"/>
</dbReference>
<feature type="binding site" evidence="9">
    <location>
        <position position="92"/>
    </location>
    <ligand>
        <name>Fe cation</name>
        <dbReference type="ChEBI" id="CHEBI:24875"/>
        <label>2</label>
    </ligand>
</feature>
<evidence type="ECO:0000256" key="4">
    <source>
        <dbReference type="ARBA" id="ARBA00022723"/>
    </source>
</evidence>
<feature type="binding site" evidence="9">
    <location>
        <position position="144"/>
    </location>
    <ligand>
        <name>Fe cation</name>
        <dbReference type="ChEBI" id="CHEBI:24875"/>
        <label>2</label>
    </ligand>
</feature>
<feature type="binding site" evidence="9">
    <location>
        <position position="176"/>
    </location>
    <ligand>
        <name>Fe cation</name>
        <dbReference type="ChEBI" id="CHEBI:24875"/>
        <label>2</label>
    </ligand>
</feature>
<keyword evidence="5 9" id="KW-0560">Oxidoreductase</keyword>
<dbReference type="Pfam" id="PF03232">
    <property type="entry name" value="COQ7"/>
    <property type="match status" value="1"/>
</dbReference>
<dbReference type="AlphaFoldDB" id="A0A0W0WW08"/>
<accession>A0A0W0WW08</accession>
<keyword evidence="6 9" id="KW-0408">Iron</keyword>
<feature type="binding site" evidence="9">
    <location>
        <position position="176"/>
    </location>
    <ligand>
        <name>Fe cation</name>
        <dbReference type="ChEBI" id="CHEBI:24875"/>
        <label>1</label>
    </ligand>
</feature>
<keyword evidence="8 9" id="KW-0472">Membrane</keyword>
<dbReference type="NCBIfam" id="NF033656">
    <property type="entry name" value="DMQ_monoox_COQ7"/>
    <property type="match status" value="1"/>
</dbReference>
<evidence type="ECO:0000256" key="2">
    <source>
        <dbReference type="ARBA" id="ARBA00022475"/>
    </source>
</evidence>
<evidence type="ECO:0000313" key="11">
    <source>
        <dbReference type="Proteomes" id="UP000054725"/>
    </source>
</evidence>
<protein>
    <recommendedName>
        <fullName evidence="9">3-demethoxyubiquinol 3-hydroxylase</fullName>
        <shortName evidence="9">DMQ hydroxylase</shortName>
        <ecNumber evidence="9">1.14.99.60</ecNumber>
    </recommendedName>
    <alternativeName>
        <fullName evidence="9">2-nonaprenyl-3-methyl-6-methoxy-1,4-benzoquinol hydroxylase</fullName>
    </alternativeName>
</protein>
<proteinExistence type="inferred from homology"/>
<keyword evidence="7 9" id="KW-0503">Monooxygenase</keyword>
<keyword evidence="11" id="KW-1185">Reference proteome</keyword>
<gene>
    <name evidence="9" type="primary">coq7</name>
    <name evidence="10" type="ORF">Lnau_1493</name>
</gene>
<dbReference type="UniPathway" id="UPA00232"/>
<feature type="binding site" evidence="9">
    <location>
        <position position="92"/>
    </location>
    <ligand>
        <name>Fe cation</name>
        <dbReference type="ChEBI" id="CHEBI:24875"/>
        <label>1</label>
    </ligand>
</feature>
<dbReference type="EMBL" id="LNYO01000013">
    <property type="protein sequence ID" value="KTD36509.1"/>
    <property type="molecule type" value="Genomic_DNA"/>
</dbReference>